<dbReference type="NCBIfam" id="NF009280">
    <property type="entry name" value="PRK12640.1"/>
    <property type="match status" value="1"/>
</dbReference>
<feature type="domain" description="Flagellar basal body rod protein N-terminal" evidence="7">
    <location>
        <begin position="6"/>
        <end position="35"/>
    </location>
</feature>
<feature type="domain" description="Flagellar hook protein FlgE/F/G-like D1" evidence="9">
    <location>
        <begin position="81"/>
        <end position="145"/>
    </location>
</feature>
<evidence type="ECO:0000259" key="8">
    <source>
        <dbReference type="Pfam" id="PF06429"/>
    </source>
</evidence>
<evidence type="ECO:0000256" key="4">
    <source>
        <dbReference type="ARBA" id="ARBA00038560"/>
    </source>
</evidence>
<dbReference type="KEGG" id="haz:A9404_12655"/>
<dbReference type="Proteomes" id="UP000078596">
    <property type="component" value="Chromosome"/>
</dbReference>
<comment type="subcellular location">
    <subcellularLocation>
        <location evidence="1 6">Bacterial flagellum basal body</location>
    </subcellularLocation>
</comment>
<comment type="subunit">
    <text evidence="4 6">The basal body constitutes a major portion of the flagellar organelle and consists of five rings (E,L,P,S, and M) mounted on a central rod. The rod consists of about 26 subunits of FlgG in the distal portion, and FlgB, FlgC and FlgF are thought to build up the proximal portion of the rod with about 6 subunits each.</text>
</comment>
<dbReference type="SUPFAM" id="SSF117143">
    <property type="entry name" value="Flagellar hook protein flgE"/>
    <property type="match status" value="1"/>
</dbReference>
<dbReference type="RefSeq" id="WP_066102295.1">
    <property type="nucleotide sequence ID" value="NZ_CP016027.1"/>
</dbReference>
<dbReference type="NCBIfam" id="TIGR02490">
    <property type="entry name" value="flgF"/>
    <property type="match status" value="1"/>
</dbReference>
<dbReference type="OrthoDB" id="9804559at2"/>
<sequence>MDRLAYIAMSGAKQTLLAQATNANNLANVNTQGFKADLDAYTSLPVYGPTYASRVYAQDVRTGTDFQPGPLMTTGRDLDIALKGQGFIAVQAPDGSVAYTRRGDLHVSPNGQLQTAEGDPVMGNQGPIAIPPANRIDILADGTISIIPLGGTPNAPAQIDRIRLVNPPATALEKRADGLFGLKPNTPAPQPDATIQVASGVLEGSNVNAVDAMVKMIEYGRLFEMQTKMIKTAGEDSANADKLLQFS</sequence>
<dbReference type="EMBL" id="CP016027">
    <property type="protein sequence ID" value="ANJ68108.1"/>
    <property type="molecule type" value="Genomic_DNA"/>
</dbReference>
<evidence type="ECO:0000256" key="2">
    <source>
        <dbReference type="ARBA" id="ARBA00009677"/>
    </source>
</evidence>
<keyword evidence="10" id="KW-0282">Flagellum</keyword>
<reference evidence="10 11" key="1">
    <citation type="submission" date="2016-06" db="EMBL/GenBank/DDBJ databases">
        <title>Insight into the functional genes involving in sulfur oxidation in Pearl River water.</title>
        <authorList>
            <person name="Luo J."/>
            <person name="Tan X."/>
            <person name="Lin W."/>
        </authorList>
    </citation>
    <scope>NUCLEOTIDE SEQUENCE [LARGE SCALE GENOMIC DNA]</scope>
    <source>
        <strain evidence="10 11">LS2</strain>
    </source>
</reference>
<evidence type="ECO:0000256" key="5">
    <source>
        <dbReference type="ARBA" id="ARBA00040228"/>
    </source>
</evidence>
<dbReference type="PANTHER" id="PTHR30435:SF18">
    <property type="entry name" value="FLAGELLAR BASAL-BODY ROD PROTEIN FLGF"/>
    <property type="match status" value="1"/>
</dbReference>
<dbReference type="Pfam" id="PF06429">
    <property type="entry name" value="Flg_bbr_C"/>
    <property type="match status" value="1"/>
</dbReference>
<evidence type="ECO:0000256" key="6">
    <source>
        <dbReference type="RuleBase" id="RU362116"/>
    </source>
</evidence>
<gene>
    <name evidence="10" type="ORF">A9404_12655</name>
</gene>
<evidence type="ECO:0000259" key="9">
    <source>
        <dbReference type="Pfam" id="PF22692"/>
    </source>
</evidence>
<dbReference type="Pfam" id="PF00460">
    <property type="entry name" value="Flg_bb_rod"/>
    <property type="match status" value="1"/>
</dbReference>
<protein>
    <recommendedName>
        <fullName evidence="5 6">Flagellar basal-body rod protein FlgF</fullName>
    </recommendedName>
</protein>
<dbReference type="InterPro" id="IPR053967">
    <property type="entry name" value="LlgE_F_G-like_D1"/>
</dbReference>
<evidence type="ECO:0000313" key="11">
    <source>
        <dbReference type="Proteomes" id="UP000078596"/>
    </source>
</evidence>
<dbReference type="GO" id="GO:0071978">
    <property type="term" value="P:bacterial-type flagellum-dependent swarming motility"/>
    <property type="evidence" value="ECO:0007669"/>
    <property type="project" value="TreeGrafter"/>
</dbReference>
<dbReference type="NCBIfam" id="TIGR03506">
    <property type="entry name" value="FlgEFG_subfam"/>
    <property type="match status" value="1"/>
</dbReference>
<dbReference type="Pfam" id="PF22692">
    <property type="entry name" value="LlgE_F_G_D1"/>
    <property type="match status" value="1"/>
</dbReference>
<evidence type="ECO:0000259" key="7">
    <source>
        <dbReference type="Pfam" id="PF00460"/>
    </source>
</evidence>
<accession>A0A191ZJU4</accession>
<feature type="domain" description="Flagellar basal-body/hook protein C-terminal" evidence="8">
    <location>
        <begin position="199"/>
        <end position="239"/>
    </location>
</feature>
<organism evidence="10 11">
    <name type="scientific">Halothiobacillus diazotrophicus</name>
    <dbReference type="NCBI Taxonomy" id="1860122"/>
    <lineage>
        <taxon>Bacteria</taxon>
        <taxon>Pseudomonadati</taxon>
        <taxon>Pseudomonadota</taxon>
        <taxon>Gammaproteobacteria</taxon>
        <taxon>Chromatiales</taxon>
        <taxon>Halothiobacillaceae</taxon>
        <taxon>Halothiobacillus</taxon>
    </lineage>
</organism>
<evidence type="ECO:0000256" key="1">
    <source>
        <dbReference type="ARBA" id="ARBA00004117"/>
    </source>
</evidence>
<dbReference type="InterPro" id="IPR012836">
    <property type="entry name" value="FlgF"/>
</dbReference>
<name>A0A191ZJU4_9GAMM</name>
<dbReference type="InterPro" id="IPR010930">
    <property type="entry name" value="Flg_bb/hook_C_dom"/>
</dbReference>
<keyword evidence="11" id="KW-1185">Reference proteome</keyword>
<comment type="similarity">
    <text evidence="2 6">Belongs to the flagella basal body rod proteins family.</text>
</comment>
<dbReference type="InterPro" id="IPR037925">
    <property type="entry name" value="FlgE/F/G-like"/>
</dbReference>
<evidence type="ECO:0000256" key="3">
    <source>
        <dbReference type="ARBA" id="ARBA00023143"/>
    </source>
</evidence>
<dbReference type="InterPro" id="IPR020013">
    <property type="entry name" value="Flagellar_FlgE/F/G"/>
</dbReference>
<dbReference type="PANTHER" id="PTHR30435">
    <property type="entry name" value="FLAGELLAR PROTEIN"/>
    <property type="match status" value="1"/>
</dbReference>
<dbReference type="GO" id="GO:0030694">
    <property type="term" value="C:bacterial-type flagellum basal body, rod"/>
    <property type="evidence" value="ECO:0007669"/>
    <property type="project" value="UniProtKB-UniRule"/>
</dbReference>
<keyword evidence="3 6" id="KW-0975">Bacterial flagellum</keyword>
<proteinExistence type="inferred from homology"/>
<evidence type="ECO:0000313" key="10">
    <source>
        <dbReference type="EMBL" id="ANJ68108.1"/>
    </source>
</evidence>
<keyword evidence="10" id="KW-0969">Cilium</keyword>
<dbReference type="InterPro" id="IPR001444">
    <property type="entry name" value="Flag_bb_rod_N"/>
</dbReference>
<dbReference type="STRING" id="1860122.A9404_12655"/>
<keyword evidence="10" id="KW-0966">Cell projection</keyword>
<dbReference type="AlphaFoldDB" id="A0A191ZJU4"/>